<dbReference type="EMBL" id="SRMF01000003">
    <property type="protein sequence ID" value="TGG93311.1"/>
    <property type="molecule type" value="Genomic_DNA"/>
</dbReference>
<evidence type="ECO:0000256" key="3">
    <source>
        <dbReference type="ARBA" id="ARBA00022692"/>
    </source>
</evidence>
<comment type="caution">
    <text evidence="7">The sequence shown here is derived from an EMBL/GenBank/DDBJ whole genome shotgun (WGS) entry which is preliminary data.</text>
</comment>
<evidence type="ECO:0000256" key="2">
    <source>
        <dbReference type="ARBA" id="ARBA00022475"/>
    </source>
</evidence>
<evidence type="ECO:0000313" key="7">
    <source>
        <dbReference type="EMBL" id="TGG93311.1"/>
    </source>
</evidence>
<dbReference type="OrthoDB" id="385012at2"/>
<organism evidence="7 8">
    <name type="scientific">Natronospirillum operosum</name>
    <dbReference type="NCBI Taxonomy" id="2759953"/>
    <lineage>
        <taxon>Bacteria</taxon>
        <taxon>Pseudomonadati</taxon>
        <taxon>Pseudomonadota</taxon>
        <taxon>Gammaproteobacteria</taxon>
        <taxon>Oceanospirillales</taxon>
        <taxon>Natronospirillaceae</taxon>
        <taxon>Natronospirillum</taxon>
    </lineage>
</organism>
<dbReference type="InterPro" id="IPR005538">
    <property type="entry name" value="LrgA/CidA"/>
</dbReference>
<feature type="transmembrane region" description="Helical" evidence="6">
    <location>
        <begin position="25"/>
        <end position="45"/>
    </location>
</feature>
<keyword evidence="3 6" id="KW-0812">Transmembrane</keyword>
<keyword evidence="5 6" id="KW-0472">Membrane</keyword>
<feature type="transmembrane region" description="Helical" evidence="6">
    <location>
        <begin position="83"/>
        <end position="105"/>
    </location>
</feature>
<dbReference type="Pfam" id="PF03788">
    <property type="entry name" value="LrgA"/>
    <property type="match status" value="1"/>
</dbReference>
<dbReference type="PANTHER" id="PTHR33931:SF2">
    <property type="entry name" value="HOLIN-LIKE PROTEIN CIDA"/>
    <property type="match status" value="1"/>
</dbReference>
<evidence type="ECO:0000256" key="4">
    <source>
        <dbReference type="ARBA" id="ARBA00022989"/>
    </source>
</evidence>
<dbReference type="PANTHER" id="PTHR33931">
    <property type="entry name" value="HOLIN-LIKE PROTEIN CIDA-RELATED"/>
    <property type="match status" value="1"/>
</dbReference>
<feature type="transmembrane region" description="Helical" evidence="6">
    <location>
        <begin position="57"/>
        <end position="77"/>
    </location>
</feature>
<reference evidence="7 8" key="1">
    <citation type="submission" date="2019-04" db="EMBL/GenBank/DDBJ databases">
        <title>Natronospirillum operosus gen. nov., sp. nov., a haloalkaliphilic satellite isolated from decaying biomass of laboratory culture of cyanobacterium Geitlerinema sp. and proposal of Natronospirillaceae fam. nov. and Saccharospirillaceae fam. nov.</title>
        <authorList>
            <person name="Kevbrin V."/>
            <person name="Boltyanskaya Y."/>
            <person name="Koziaeva V."/>
            <person name="Grouzdev D.S."/>
            <person name="Park M."/>
            <person name="Cho J."/>
        </authorList>
    </citation>
    <scope>NUCLEOTIDE SEQUENCE [LARGE SCALE GENOMIC DNA]</scope>
    <source>
        <strain evidence="7 8">G-116</strain>
    </source>
</reference>
<evidence type="ECO:0000256" key="1">
    <source>
        <dbReference type="ARBA" id="ARBA00004651"/>
    </source>
</evidence>
<dbReference type="AlphaFoldDB" id="A0A4Z0WEF3"/>
<evidence type="ECO:0000256" key="6">
    <source>
        <dbReference type="SAM" id="Phobius"/>
    </source>
</evidence>
<comment type="subcellular location">
    <subcellularLocation>
        <location evidence="1">Cell membrane</location>
        <topology evidence="1">Multi-pass membrane protein</topology>
    </subcellularLocation>
</comment>
<dbReference type="Proteomes" id="UP000297475">
    <property type="component" value="Unassembled WGS sequence"/>
</dbReference>
<proteinExistence type="predicted"/>
<evidence type="ECO:0000313" key="8">
    <source>
        <dbReference type="Proteomes" id="UP000297475"/>
    </source>
</evidence>
<gene>
    <name evidence="7" type="ORF">E4656_09650</name>
</gene>
<dbReference type="RefSeq" id="WP_135483020.1">
    <property type="nucleotide sequence ID" value="NZ_SRMF01000003.1"/>
</dbReference>
<name>A0A4Z0WEF3_9GAMM</name>
<protein>
    <submittedName>
        <fullName evidence="7">CidA/LrgA family protein</fullName>
    </submittedName>
</protein>
<keyword evidence="2" id="KW-1003">Cell membrane</keyword>
<evidence type="ECO:0000256" key="5">
    <source>
        <dbReference type="ARBA" id="ARBA00023136"/>
    </source>
</evidence>
<dbReference type="GO" id="GO:0005886">
    <property type="term" value="C:plasma membrane"/>
    <property type="evidence" value="ECO:0007669"/>
    <property type="project" value="UniProtKB-SubCell"/>
</dbReference>
<keyword evidence="8" id="KW-1185">Reference proteome</keyword>
<accession>A0A4Z0WEF3</accession>
<keyword evidence="4 6" id="KW-1133">Transmembrane helix</keyword>
<sequence length="119" mass="12704">MLLGFLILLLCQLTGELLMMTLGLPIPGPVAGMLILFVGLLLYGSVPRALRVPAEGLIRHLSLLFVPAGVGLIQHFGLIAQEWLVILLTLISSTFVALFVTALVFKALHPSSSGETRDG</sequence>